<gene>
    <name evidence="1" type="ORF">SFRICE_033712</name>
</gene>
<dbReference type="EMBL" id="ODYU01001357">
    <property type="protein sequence ID" value="SOQ37422.1"/>
    <property type="molecule type" value="Genomic_DNA"/>
</dbReference>
<accession>A0A2H1VAK2</accession>
<dbReference type="AlphaFoldDB" id="A0A2H1VAK2"/>
<evidence type="ECO:0000313" key="1">
    <source>
        <dbReference type="EMBL" id="SOQ37422.1"/>
    </source>
</evidence>
<name>A0A2H1VAK2_SPOFR</name>
<protein>
    <submittedName>
        <fullName evidence="1">SFRICE_033712</fullName>
    </submittedName>
</protein>
<proteinExistence type="predicted"/>
<reference evidence="1" key="1">
    <citation type="submission" date="2016-07" db="EMBL/GenBank/DDBJ databases">
        <authorList>
            <person name="Bretaudeau A."/>
        </authorList>
    </citation>
    <scope>NUCLEOTIDE SEQUENCE</scope>
    <source>
        <strain evidence="1">Rice</strain>
        <tissue evidence="1">Whole body</tissue>
    </source>
</reference>
<sequence length="130" mass="14309">MIAFSRNLVTSSELSLASPTRCCIRCGDGKSPPLHQRAPINVRSHLEIRGKRVYVSPDGKRSAPPMYTRYTRAVTASALQGTFVERHVSPETSGNVGRRRTTSDDIATTLLKQFLDGQSTMSHMSLNKCS</sequence>
<organism evidence="1">
    <name type="scientific">Spodoptera frugiperda</name>
    <name type="common">Fall armyworm</name>
    <dbReference type="NCBI Taxonomy" id="7108"/>
    <lineage>
        <taxon>Eukaryota</taxon>
        <taxon>Metazoa</taxon>
        <taxon>Ecdysozoa</taxon>
        <taxon>Arthropoda</taxon>
        <taxon>Hexapoda</taxon>
        <taxon>Insecta</taxon>
        <taxon>Pterygota</taxon>
        <taxon>Neoptera</taxon>
        <taxon>Endopterygota</taxon>
        <taxon>Lepidoptera</taxon>
        <taxon>Glossata</taxon>
        <taxon>Ditrysia</taxon>
        <taxon>Noctuoidea</taxon>
        <taxon>Noctuidae</taxon>
        <taxon>Amphipyrinae</taxon>
        <taxon>Spodoptera</taxon>
    </lineage>
</organism>